<dbReference type="InterPro" id="IPR004101">
    <property type="entry name" value="Mur_ligase_C"/>
</dbReference>
<comment type="similarity">
    <text evidence="10">Belongs to the MurCDEF family. MurF subfamily.</text>
</comment>
<keyword evidence="3 10" id="KW-0132">Cell division</keyword>
<keyword evidence="8 10" id="KW-0131">Cell cycle</keyword>
<keyword evidence="1 10" id="KW-0963">Cytoplasm</keyword>
<dbReference type="Gene3D" id="3.90.190.20">
    <property type="entry name" value="Mur ligase, C-terminal domain"/>
    <property type="match status" value="1"/>
</dbReference>
<evidence type="ECO:0000259" key="14">
    <source>
        <dbReference type="Pfam" id="PF08245"/>
    </source>
</evidence>
<evidence type="ECO:0000259" key="12">
    <source>
        <dbReference type="Pfam" id="PF01225"/>
    </source>
</evidence>
<dbReference type="InterPro" id="IPR036615">
    <property type="entry name" value="Mur_ligase_C_dom_sf"/>
</dbReference>
<keyword evidence="7 10" id="KW-0573">Peptidoglycan synthesis</keyword>
<dbReference type="Gene3D" id="3.40.1190.10">
    <property type="entry name" value="Mur-like, catalytic domain"/>
    <property type="match status" value="1"/>
</dbReference>
<name>A0ABM7PAG2_9BACT</name>
<keyword evidence="2 10" id="KW-0436">Ligase</keyword>
<gene>
    <name evidence="10 15" type="primary">murF</name>
    <name evidence="15" type="ORF">DSLASN_00980</name>
</gene>
<proteinExistence type="inferred from homology"/>
<dbReference type="PANTHER" id="PTHR43024">
    <property type="entry name" value="UDP-N-ACETYLMURAMOYL-TRIPEPTIDE--D-ALANYL-D-ALANINE LIGASE"/>
    <property type="match status" value="1"/>
</dbReference>
<accession>A0ABM7PAG2</accession>
<comment type="pathway">
    <text evidence="10 11">Cell wall biogenesis; peptidoglycan biosynthesis.</text>
</comment>
<organism evidence="15 16">
    <name type="scientific">Desulfoluna limicola</name>
    <dbReference type="NCBI Taxonomy" id="2810562"/>
    <lineage>
        <taxon>Bacteria</taxon>
        <taxon>Pseudomonadati</taxon>
        <taxon>Thermodesulfobacteriota</taxon>
        <taxon>Desulfobacteria</taxon>
        <taxon>Desulfobacterales</taxon>
        <taxon>Desulfolunaceae</taxon>
        <taxon>Desulfoluna</taxon>
    </lineage>
</organism>
<sequence length="464" mass="49256">MPWSTGDVLTATGGKLAFGDPYAIHAPISTDSRTIENNSIFIALEGPTHDGHRYMAAAVDQGARCVVASAARMIEFSTEGWEALGVSLVLVKNTLTALGHLARYRRDASAVRLVAITGSNGKTTTRALTASVLSSRHCVHATRGNFNNEVGLPLTLFRLAPDHTWSVVELGMNAPGEMTRLGHICRADIAVITCIGEAHLEGLGTVAKVTEAKAELLDTLSPGATIILNGDDPHLRALAKRRGLSPTWYGFCEDAHVRGEKISWDGTHQHFTLCHGTEAVRATIPLAGAFMVQNALAAAAVGIEAGLSLGEIAAGLGRTATESGRLTIHHSESGFHIIDDTYNANPLSMEKALNALSSLKGDDRALAVLGDMRELGEEAPRFHRELGGKAASSGVAGLYICGDFAEEVRQGALEQGLPGDLIHTGEKDALIRRIKSDTHTGDWILVKGSRSMGMEQIVTGLLCR</sequence>
<protein>
    <recommendedName>
        <fullName evidence="10 11">UDP-N-acetylmuramoyl-tripeptide--D-alanyl-D-alanine ligase</fullName>
        <ecNumber evidence="10 11">6.3.2.10</ecNumber>
    </recommendedName>
    <alternativeName>
        <fullName evidence="10">D-alanyl-D-alanine-adding enzyme</fullName>
    </alternativeName>
</protein>
<dbReference type="InterPro" id="IPR036565">
    <property type="entry name" value="Mur-like_cat_sf"/>
</dbReference>
<dbReference type="InterPro" id="IPR013221">
    <property type="entry name" value="Mur_ligase_cen"/>
</dbReference>
<dbReference type="EMBL" id="AP024488">
    <property type="protein sequence ID" value="BCS94466.1"/>
    <property type="molecule type" value="Genomic_DNA"/>
</dbReference>
<dbReference type="Pfam" id="PF08245">
    <property type="entry name" value="Mur_ligase_M"/>
    <property type="match status" value="1"/>
</dbReference>
<dbReference type="GO" id="GO:0016874">
    <property type="term" value="F:ligase activity"/>
    <property type="evidence" value="ECO:0007669"/>
    <property type="project" value="UniProtKB-KW"/>
</dbReference>
<keyword evidence="9 10" id="KW-0961">Cell wall biogenesis/degradation</keyword>
<dbReference type="InterPro" id="IPR005863">
    <property type="entry name" value="UDP-N-AcMur_synth"/>
</dbReference>
<dbReference type="RefSeq" id="WP_236890782.1">
    <property type="nucleotide sequence ID" value="NZ_AP024488.1"/>
</dbReference>
<comment type="subcellular location">
    <subcellularLocation>
        <location evidence="10 11">Cytoplasm</location>
    </subcellularLocation>
</comment>
<dbReference type="Pfam" id="PF02875">
    <property type="entry name" value="Mur_ligase_C"/>
    <property type="match status" value="1"/>
</dbReference>
<feature type="domain" description="Mur ligase N-terminal catalytic" evidence="12">
    <location>
        <begin position="28"/>
        <end position="105"/>
    </location>
</feature>
<evidence type="ECO:0000256" key="10">
    <source>
        <dbReference type="HAMAP-Rule" id="MF_02019"/>
    </source>
</evidence>
<feature type="binding site" evidence="10">
    <location>
        <begin position="118"/>
        <end position="124"/>
    </location>
    <ligand>
        <name>ATP</name>
        <dbReference type="ChEBI" id="CHEBI:30616"/>
    </ligand>
</feature>
<keyword evidence="5 10" id="KW-0067">ATP-binding</keyword>
<dbReference type="NCBIfam" id="TIGR01143">
    <property type="entry name" value="murF"/>
    <property type="match status" value="1"/>
</dbReference>
<evidence type="ECO:0000256" key="11">
    <source>
        <dbReference type="RuleBase" id="RU004136"/>
    </source>
</evidence>
<keyword evidence="16" id="KW-1185">Reference proteome</keyword>
<keyword evidence="4 10" id="KW-0547">Nucleotide-binding</keyword>
<evidence type="ECO:0000256" key="5">
    <source>
        <dbReference type="ARBA" id="ARBA00022840"/>
    </source>
</evidence>
<dbReference type="HAMAP" id="MF_02019">
    <property type="entry name" value="MurF"/>
    <property type="match status" value="1"/>
</dbReference>
<dbReference type="Gene3D" id="3.40.1390.10">
    <property type="entry name" value="MurE/MurF, N-terminal domain"/>
    <property type="match status" value="1"/>
</dbReference>
<evidence type="ECO:0000256" key="7">
    <source>
        <dbReference type="ARBA" id="ARBA00022984"/>
    </source>
</evidence>
<keyword evidence="6 10" id="KW-0133">Cell shape</keyword>
<evidence type="ECO:0000313" key="16">
    <source>
        <dbReference type="Proteomes" id="UP001320148"/>
    </source>
</evidence>
<evidence type="ECO:0000256" key="4">
    <source>
        <dbReference type="ARBA" id="ARBA00022741"/>
    </source>
</evidence>
<comment type="function">
    <text evidence="10 11">Involved in cell wall formation. Catalyzes the final step in the synthesis of UDP-N-acetylmuramoyl-pentapeptide, the precursor of murein.</text>
</comment>
<comment type="catalytic activity">
    <reaction evidence="10 11">
        <text>D-alanyl-D-alanine + UDP-N-acetyl-alpha-D-muramoyl-L-alanyl-gamma-D-glutamyl-meso-2,6-diaminopimelate + ATP = UDP-N-acetyl-alpha-D-muramoyl-L-alanyl-gamma-D-glutamyl-meso-2,6-diaminopimeloyl-D-alanyl-D-alanine + ADP + phosphate + H(+)</text>
        <dbReference type="Rhea" id="RHEA:28374"/>
        <dbReference type="ChEBI" id="CHEBI:15378"/>
        <dbReference type="ChEBI" id="CHEBI:30616"/>
        <dbReference type="ChEBI" id="CHEBI:43474"/>
        <dbReference type="ChEBI" id="CHEBI:57822"/>
        <dbReference type="ChEBI" id="CHEBI:61386"/>
        <dbReference type="ChEBI" id="CHEBI:83905"/>
        <dbReference type="ChEBI" id="CHEBI:456216"/>
        <dbReference type="EC" id="6.3.2.10"/>
    </reaction>
</comment>
<dbReference type="InterPro" id="IPR035911">
    <property type="entry name" value="MurE/MurF_N"/>
</dbReference>
<evidence type="ECO:0000256" key="6">
    <source>
        <dbReference type="ARBA" id="ARBA00022960"/>
    </source>
</evidence>
<dbReference type="InterPro" id="IPR051046">
    <property type="entry name" value="MurCDEF_CellWall_CoF430Synth"/>
</dbReference>
<dbReference type="Proteomes" id="UP001320148">
    <property type="component" value="Chromosome"/>
</dbReference>
<evidence type="ECO:0000256" key="3">
    <source>
        <dbReference type="ARBA" id="ARBA00022618"/>
    </source>
</evidence>
<dbReference type="InterPro" id="IPR000713">
    <property type="entry name" value="Mur_ligase_N"/>
</dbReference>
<dbReference type="SUPFAM" id="SSF53623">
    <property type="entry name" value="MurD-like peptide ligases, catalytic domain"/>
    <property type="match status" value="1"/>
</dbReference>
<reference evidence="15 16" key="1">
    <citation type="submission" date="2021-02" db="EMBL/GenBank/DDBJ databases">
        <title>Complete genome of Desulfoluna sp. strain ASN36.</title>
        <authorList>
            <person name="Takahashi A."/>
            <person name="Kojima H."/>
            <person name="Fukui M."/>
        </authorList>
    </citation>
    <scope>NUCLEOTIDE SEQUENCE [LARGE SCALE GENOMIC DNA]</scope>
    <source>
        <strain evidence="15 16">ASN36</strain>
    </source>
</reference>
<feature type="domain" description="Mur ligase central" evidence="14">
    <location>
        <begin position="116"/>
        <end position="301"/>
    </location>
</feature>
<evidence type="ECO:0000256" key="1">
    <source>
        <dbReference type="ARBA" id="ARBA00022490"/>
    </source>
</evidence>
<feature type="domain" description="Mur ligase C-terminal" evidence="13">
    <location>
        <begin position="324"/>
        <end position="450"/>
    </location>
</feature>
<evidence type="ECO:0000313" key="15">
    <source>
        <dbReference type="EMBL" id="BCS94466.1"/>
    </source>
</evidence>
<evidence type="ECO:0000256" key="9">
    <source>
        <dbReference type="ARBA" id="ARBA00023316"/>
    </source>
</evidence>
<dbReference type="EC" id="6.3.2.10" evidence="10 11"/>
<evidence type="ECO:0000256" key="8">
    <source>
        <dbReference type="ARBA" id="ARBA00023306"/>
    </source>
</evidence>
<evidence type="ECO:0000256" key="2">
    <source>
        <dbReference type="ARBA" id="ARBA00022598"/>
    </source>
</evidence>
<dbReference type="Pfam" id="PF01225">
    <property type="entry name" value="Mur_ligase"/>
    <property type="match status" value="1"/>
</dbReference>
<dbReference type="SUPFAM" id="SSF53244">
    <property type="entry name" value="MurD-like peptide ligases, peptide-binding domain"/>
    <property type="match status" value="1"/>
</dbReference>
<evidence type="ECO:0000259" key="13">
    <source>
        <dbReference type="Pfam" id="PF02875"/>
    </source>
</evidence>
<dbReference type="PANTHER" id="PTHR43024:SF1">
    <property type="entry name" value="UDP-N-ACETYLMURAMOYL-TRIPEPTIDE--D-ALANYL-D-ALANINE LIGASE"/>
    <property type="match status" value="1"/>
</dbReference>
<dbReference type="SUPFAM" id="SSF63418">
    <property type="entry name" value="MurE/MurF N-terminal domain"/>
    <property type="match status" value="1"/>
</dbReference>